<name>A0AAV3AEM3_PYXAD</name>
<dbReference type="PROSITE" id="PS00237">
    <property type="entry name" value="G_PROTEIN_RECEP_F1_1"/>
    <property type="match status" value="1"/>
</dbReference>
<keyword evidence="9" id="KW-1015">Disulfide bond</keyword>
<protein>
    <recommendedName>
        <fullName evidence="14">Olfactory receptor</fullName>
    </recommendedName>
</protein>
<keyword evidence="3 14" id="KW-0716">Sensory transduction</keyword>
<accession>A0AAV3AEM3</accession>
<dbReference type="GO" id="GO:0004984">
    <property type="term" value="F:olfactory receptor activity"/>
    <property type="evidence" value="ECO:0007669"/>
    <property type="project" value="InterPro"/>
</dbReference>
<evidence type="ECO:0000313" key="17">
    <source>
        <dbReference type="Proteomes" id="UP001181693"/>
    </source>
</evidence>
<evidence type="ECO:0000256" key="10">
    <source>
        <dbReference type="ARBA" id="ARBA00023170"/>
    </source>
</evidence>
<keyword evidence="17" id="KW-1185">Reference proteome</keyword>
<evidence type="ECO:0000256" key="4">
    <source>
        <dbReference type="ARBA" id="ARBA00022692"/>
    </source>
</evidence>
<keyword evidence="7 13" id="KW-0297">G-protein coupled receptor</keyword>
<dbReference type="InterPro" id="IPR000276">
    <property type="entry name" value="GPCR_Rhodpsn"/>
</dbReference>
<comment type="caution">
    <text evidence="16">The sequence shown here is derived from an EMBL/GenBank/DDBJ whole genome shotgun (WGS) entry which is preliminary data.</text>
</comment>
<dbReference type="InterPro" id="IPR017452">
    <property type="entry name" value="GPCR_Rhodpsn_7TM"/>
</dbReference>
<feature type="transmembrane region" description="Helical" evidence="14">
    <location>
        <begin position="198"/>
        <end position="223"/>
    </location>
</feature>
<evidence type="ECO:0000256" key="6">
    <source>
        <dbReference type="ARBA" id="ARBA00022989"/>
    </source>
</evidence>
<feature type="transmembrane region" description="Helical" evidence="14">
    <location>
        <begin position="55"/>
        <end position="75"/>
    </location>
</feature>
<dbReference type="SUPFAM" id="SSF81321">
    <property type="entry name" value="Family A G protein-coupled receptor-like"/>
    <property type="match status" value="1"/>
</dbReference>
<evidence type="ECO:0000256" key="2">
    <source>
        <dbReference type="ARBA" id="ARBA00022475"/>
    </source>
</evidence>
<evidence type="ECO:0000256" key="8">
    <source>
        <dbReference type="ARBA" id="ARBA00023136"/>
    </source>
</evidence>
<dbReference type="PROSITE" id="PS50262">
    <property type="entry name" value="G_PROTEIN_RECEP_F1_2"/>
    <property type="match status" value="1"/>
</dbReference>
<feature type="transmembrane region" description="Helical" evidence="14">
    <location>
        <begin position="18"/>
        <end position="43"/>
    </location>
</feature>
<evidence type="ECO:0000256" key="13">
    <source>
        <dbReference type="RuleBase" id="RU000688"/>
    </source>
</evidence>
<keyword evidence="11" id="KW-0325">Glycoprotein</keyword>
<evidence type="ECO:0000256" key="5">
    <source>
        <dbReference type="ARBA" id="ARBA00022725"/>
    </source>
</evidence>
<comment type="similarity">
    <text evidence="13">Belongs to the G-protein coupled receptor 1 family.</text>
</comment>
<gene>
    <name evidence="16" type="ORF">GDO54_005834</name>
</gene>
<keyword evidence="4 13" id="KW-0812">Transmembrane</keyword>
<dbReference type="Gene3D" id="1.20.1070.10">
    <property type="entry name" value="Rhodopsin 7-helix transmembrane proteins"/>
    <property type="match status" value="1"/>
</dbReference>
<organism evidence="16 17">
    <name type="scientific">Pyxicephalus adspersus</name>
    <name type="common">African bullfrog</name>
    <dbReference type="NCBI Taxonomy" id="30357"/>
    <lineage>
        <taxon>Eukaryota</taxon>
        <taxon>Metazoa</taxon>
        <taxon>Chordata</taxon>
        <taxon>Craniata</taxon>
        <taxon>Vertebrata</taxon>
        <taxon>Euteleostomi</taxon>
        <taxon>Amphibia</taxon>
        <taxon>Batrachia</taxon>
        <taxon>Anura</taxon>
        <taxon>Neobatrachia</taxon>
        <taxon>Ranoidea</taxon>
        <taxon>Pyxicephalidae</taxon>
        <taxon>Pyxicephalinae</taxon>
        <taxon>Pyxicephalus</taxon>
    </lineage>
</organism>
<dbReference type="EMBL" id="DYDO01000002">
    <property type="protein sequence ID" value="DBA29774.1"/>
    <property type="molecule type" value="Genomic_DNA"/>
</dbReference>
<keyword evidence="6 14" id="KW-1133">Transmembrane helix</keyword>
<proteinExistence type="inferred from homology"/>
<dbReference type="PANTHER" id="PTHR24242">
    <property type="entry name" value="G-PROTEIN COUPLED RECEPTOR"/>
    <property type="match status" value="1"/>
</dbReference>
<feature type="transmembrane region" description="Helical" evidence="14">
    <location>
        <begin position="235"/>
        <end position="258"/>
    </location>
</feature>
<evidence type="ECO:0000256" key="14">
    <source>
        <dbReference type="RuleBase" id="RU363047"/>
    </source>
</evidence>
<keyword evidence="5 14" id="KW-0552">Olfaction</keyword>
<evidence type="ECO:0000256" key="1">
    <source>
        <dbReference type="ARBA" id="ARBA00004651"/>
    </source>
</evidence>
<comment type="subcellular location">
    <subcellularLocation>
        <location evidence="1 14">Cell membrane</location>
        <topology evidence="1 14">Multi-pass membrane protein</topology>
    </subcellularLocation>
</comment>
<evidence type="ECO:0000256" key="9">
    <source>
        <dbReference type="ARBA" id="ARBA00023157"/>
    </source>
</evidence>
<dbReference type="Pfam" id="PF13853">
    <property type="entry name" value="7tm_4"/>
    <property type="match status" value="1"/>
</dbReference>
<dbReference type="InterPro" id="IPR050939">
    <property type="entry name" value="Olfactory_GPCR1"/>
</dbReference>
<dbReference type="SMART" id="SM01381">
    <property type="entry name" value="7TM_GPCR_Srsx"/>
    <property type="match status" value="1"/>
</dbReference>
<dbReference type="GO" id="GO:0005886">
    <property type="term" value="C:plasma membrane"/>
    <property type="evidence" value="ECO:0007669"/>
    <property type="project" value="UniProtKB-SubCell"/>
</dbReference>
<keyword evidence="8 14" id="KW-0472">Membrane</keyword>
<dbReference type="FunFam" id="1.20.1070.10:FF:000010">
    <property type="entry name" value="Olfactory receptor"/>
    <property type="match status" value="1"/>
</dbReference>
<dbReference type="GO" id="GO:0004930">
    <property type="term" value="F:G protein-coupled receptor activity"/>
    <property type="evidence" value="ECO:0007669"/>
    <property type="project" value="UniProtKB-KW"/>
</dbReference>
<reference evidence="16" key="1">
    <citation type="thesis" date="2020" institute="ProQuest LLC" country="789 East Eisenhower Parkway, Ann Arbor, MI, USA">
        <title>Comparative Genomics and Chromosome Evolution.</title>
        <authorList>
            <person name="Mudd A.B."/>
        </authorList>
    </citation>
    <scope>NUCLEOTIDE SEQUENCE</scope>
    <source>
        <strain evidence="16">1538</strain>
        <tissue evidence="16">Blood</tissue>
    </source>
</reference>
<evidence type="ECO:0000259" key="15">
    <source>
        <dbReference type="PROSITE" id="PS50262"/>
    </source>
</evidence>
<feature type="domain" description="G-protein coupled receptors family 1 profile" evidence="15">
    <location>
        <begin position="38"/>
        <end position="287"/>
    </location>
</feature>
<dbReference type="AlphaFoldDB" id="A0AAV3AEM3"/>
<keyword evidence="12 13" id="KW-0807">Transducer</keyword>
<dbReference type="PRINTS" id="PR00245">
    <property type="entry name" value="OLFACTORYR"/>
</dbReference>
<evidence type="ECO:0000256" key="12">
    <source>
        <dbReference type="ARBA" id="ARBA00023224"/>
    </source>
</evidence>
<evidence type="ECO:0000256" key="3">
    <source>
        <dbReference type="ARBA" id="ARBA00022606"/>
    </source>
</evidence>
<dbReference type="PRINTS" id="PR00237">
    <property type="entry name" value="GPCRRHODOPSN"/>
</dbReference>
<dbReference type="PANTHER" id="PTHR24242:SF253">
    <property type="entry name" value="OLFACTORY RECEPTOR-RELATED"/>
    <property type="match status" value="1"/>
</dbReference>
<feature type="transmembrane region" description="Helical" evidence="14">
    <location>
        <begin position="137"/>
        <end position="158"/>
    </location>
</feature>
<evidence type="ECO:0000256" key="11">
    <source>
        <dbReference type="ARBA" id="ARBA00023180"/>
    </source>
</evidence>
<evidence type="ECO:0000313" key="16">
    <source>
        <dbReference type="EMBL" id="DBA29774.1"/>
    </source>
</evidence>
<sequence length="313" mass="36064">MNETRITTIHLLGFQTHQIINCLIFIFLFLIYCVTICGNLLIIKLVAYSKSLHSPMYFFLTQLAVSDILMATDIGPNSFHVLMFKETIIPFSGCMAQFFFFAVVETVECCLLTVMSYDRYLAICKPLHYTLIMSHHFCWLLVAICWILCIILTLIYTINIIKLQFCGPNVIDHYYCDLDPILQLSCSDVTIVQQGLRLFSALFLMFLFFVMIVSYIYIITAIFKIPSDLSKQKAFSTCSSHLIVVCTYFTSLICVYVVPSRRESANISKFLSLLYTAGNPLMNPIIYSLRNNDLRQVVRKLINKLISLHYNRN</sequence>
<keyword evidence="10 13" id="KW-0675">Receptor</keyword>
<dbReference type="InterPro" id="IPR000725">
    <property type="entry name" value="Olfact_rcpt"/>
</dbReference>
<feature type="transmembrane region" description="Helical" evidence="14">
    <location>
        <begin position="95"/>
        <end position="117"/>
    </location>
</feature>
<evidence type="ECO:0000256" key="7">
    <source>
        <dbReference type="ARBA" id="ARBA00023040"/>
    </source>
</evidence>
<dbReference type="Proteomes" id="UP001181693">
    <property type="component" value="Unassembled WGS sequence"/>
</dbReference>
<keyword evidence="2 14" id="KW-1003">Cell membrane</keyword>